<sequence>MIRLATNNDIKFIQEVYKDGRELIASYGSPQWQNNYPSIEVTQSDIDNKALYVYEDLEILGVMTVFDYEPTYEFSEGAWISSKPYKVIHRIATRKGHYGKGISAKMIDFVFRDLHAKSIRIDTHELNLPMQNLLKKLGFTYCGKIYLNQATDRMRLAYQKDTF</sequence>
<accession>A0ABT2PYA8</accession>
<dbReference type="EMBL" id="JAOEGN010000005">
    <property type="protein sequence ID" value="MCU0104732.1"/>
    <property type="molecule type" value="Genomic_DNA"/>
</dbReference>
<feature type="domain" description="N-acetyltransferase" evidence="1">
    <location>
        <begin position="1"/>
        <end position="159"/>
    </location>
</feature>
<dbReference type="InterPro" id="IPR016181">
    <property type="entry name" value="Acyl_CoA_acyltransferase"/>
</dbReference>
<evidence type="ECO:0000313" key="3">
    <source>
        <dbReference type="Proteomes" id="UP001209076"/>
    </source>
</evidence>
<organism evidence="2 3">
    <name type="scientific">Paracholeplasma vituli</name>
    <dbReference type="NCBI Taxonomy" id="69473"/>
    <lineage>
        <taxon>Bacteria</taxon>
        <taxon>Bacillati</taxon>
        <taxon>Mycoplasmatota</taxon>
        <taxon>Mollicutes</taxon>
        <taxon>Acholeplasmatales</taxon>
        <taxon>Acholeplasmataceae</taxon>
        <taxon>Paracholeplasma</taxon>
    </lineage>
</organism>
<dbReference type="Pfam" id="PF13302">
    <property type="entry name" value="Acetyltransf_3"/>
    <property type="match status" value="1"/>
</dbReference>
<keyword evidence="3" id="KW-1185">Reference proteome</keyword>
<dbReference type="RefSeq" id="WP_262095982.1">
    <property type="nucleotide sequence ID" value="NZ_JAOEGN010000005.1"/>
</dbReference>
<reference evidence="3" key="1">
    <citation type="submission" date="2023-07" db="EMBL/GenBank/DDBJ databases">
        <title>Novel Mycoplasma species identified in domestic and wild animals.</title>
        <authorList>
            <person name="Volokhov D.V."/>
            <person name="Furtak V.A."/>
            <person name="Zagorodnyaya T.A."/>
        </authorList>
    </citation>
    <scope>NUCLEOTIDE SEQUENCE [LARGE SCALE GENOMIC DNA]</scope>
    <source>
        <strain evidence="3">92-19</strain>
    </source>
</reference>
<protein>
    <submittedName>
        <fullName evidence="2">GNAT family N-acetyltransferase</fullName>
    </submittedName>
</protein>
<dbReference type="InterPro" id="IPR000182">
    <property type="entry name" value="GNAT_dom"/>
</dbReference>
<dbReference type="SUPFAM" id="SSF55729">
    <property type="entry name" value="Acyl-CoA N-acyltransferases (Nat)"/>
    <property type="match status" value="1"/>
</dbReference>
<name>A0ABT2PYA8_9MOLU</name>
<proteinExistence type="predicted"/>
<dbReference type="Gene3D" id="3.40.630.30">
    <property type="match status" value="1"/>
</dbReference>
<dbReference type="PROSITE" id="PS51186">
    <property type="entry name" value="GNAT"/>
    <property type="match status" value="1"/>
</dbReference>
<dbReference type="Proteomes" id="UP001209076">
    <property type="component" value="Unassembled WGS sequence"/>
</dbReference>
<gene>
    <name evidence="2" type="ORF">N7603_03590</name>
</gene>
<comment type="caution">
    <text evidence="2">The sequence shown here is derived from an EMBL/GenBank/DDBJ whole genome shotgun (WGS) entry which is preliminary data.</text>
</comment>
<evidence type="ECO:0000259" key="1">
    <source>
        <dbReference type="PROSITE" id="PS51186"/>
    </source>
</evidence>
<evidence type="ECO:0000313" key="2">
    <source>
        <dbReference type="EMBL" id="MCU0104732.1"/>
    </source>
</evidence>